<dbReference type="Proteomes" id="UP000182360">
    <property type="component" value="Unassembled WGS sequence"/>
</dbReference>
<protein>
    <submittedName>
        <fullName evidence="3">HDIG domain-containing protein</fullName>
    </submittedName>
</protein>
<dbReference type="InterPro" id="IPR003607">
    <property type="entry name" value="HD/PDEase_dom"/>
</dbReference>
<evidence type="ECO:0000313" key="3">
    <source>
        <dbReference type="EMBL" id="SEQ43596.1"/>
    </source>
</evidence>
<dbReference type="AlphaFoldDB" id="A0A1H9G0C9"/>
<evidence type="ECO:0000256" key="1">
    <source>
        <dbReference type="SAM" id="MobiDB-lite"/>
    </source>
</evidence>
<dbReference type="NCBIfam" id="TIGR00277">
    <property type="entry name" value="HDIG"/>
    <property type="match status" value="1"/>
</dbReference>
<dbReference type="OrthoDB" id="9781505at2"/>
<gene>
    <name evidence="3" type="ORF">SAMN04487977_104235</name>
</gene>
<dbReference type="PANTHER" id="PTHR43155">
    <property type="entry name" value="CYCLIC DI-GMP PHOSPHODIESTERASE PA4108-RELATED"/>
    <property type="match status" value="1"/>
</dbReference>
<dbReference type="SUPFAM" id="SSF109604">
    <property type="entry name" value="HD-domain/PDEase-like"/>
    <property type="match status" value="2"/>
</dbReference>
<organism evidence="3 4">
    <name type="scientific">Treponema bryantii</name>
    <dbReference type="NCBI Taxonomy" id="163"/>
    <lineage>
        <taxon>Bacteria</taxon>
        <taxon>Pseudomonadati</taxon>
        <taxon>Spirochaetota</taxon>
        <taxon>Spirochaetia</taxon>
        <taxon>Spirochaetales</taxon>
        <taxon>Treponemataceae</taxon>
        <taxon>Treponema</taxon>
    </lineage>
</organism>
<dbReference type="EMBL" id="FOFU01000004">
    <property type="protein sequence ID" value="SEQ43596.1"/>
    <property type="molecule type" value="Genomic_DNA"/>
</dbReference>
<reference evidence="3 4" key="1">
    <citation type="submission" date="2016-10" db="EMBL/GenBank/DDBJ databases">
        <authorList>
            <person name="de Groot N.N."/>
        </authorList>
    </citation>
    <scope>NUCLEOTIDE SEQUENCE [LARGE SCALE GENOMIC DNA]</scope>
    <source>
        <strain evidence="3 4">B25</strain>
    </source>
</reference>
<feature type="compositionally biased region" description="Acidic residues" evidence="1">
    <location>
        <begin position="449"/>
        <end position="465"/>
    </location>
</feature>
<dbReference type="Gene3D" id="1.10.3210.10">
    <property type="entry name" value="Hypothetical protein af1432"/>
    <property type="match status" value="1"/>
</dbReference>
<feature type="region of interest" description="Disordered" evidence="1">
    <location>
        <begin position="446"/>
        <end position="465"/>
    </location>
</feature>
<keyword evidence="4" id="KW-1185">Reference proteome</keyword>
<dbReference type="PROSITE" id="PS51832">
    <property type="entry name" value="HD_GYP"/>
    <property type="match status" value="1"/>
</dbReference>
<sequence>MSHIQESLDSLTQILTPAQIIHISLKMLGSINKNITFHSLRTAYLAWKLTETINDNRLNTRNIVVLALYHTLGYFREDTIFGYNPHDTNIDFFSEEKQITSKYVFSCYYLKYMTPLGDDALALENFTQPFNEDMKHFLYQEKYKAIIYLCARISAYLYHHGDEYLPENINEIAPGYFDTEYVRAFNIANRDNVLVEAVKDDNFVDELSDYLNTITFEKKDSEMLEKLLIYFLDFKSTYTVSHAINTSCYALSLGKRMKLNPEELSELYCSAILHDIGKIATPQRILEFPGKLSPEDMDIMKHHVNHSKRILSGHAPEQIIENVYRHHEKLNGTGYPQHLTGDKLNLIQRILTVADITSALNDSRSYKAEFSTDKTKSIITKMTEAGELDPAISKFVLEDFDTIVSEQQYLYKVLCVDFSHVLARHSDYIFDNTEFMADSLIDEAAQDKDSDDLDNMAELDELEEI</sequence>
<dbReference type="SMART" id="SM00471">
    <property type="entry name" value="HDc"/>
    <property type="match status" value="1"/>
</dbReference>
<proteinExistence type="predicted"/>
<name>A0A1H9G0C9_9SPIR</name>
<dbReference type="RefSeq" id="WP_074643274.1">
    <property type="nucleotide sequence ID" value="NZ_AP025286.1"/>
</dbReference>
<dbReference type="PANTHER" id="PTHR43155:SF2">
    <property type="entry name" value="CYCLIC DI-GMP PHOSPHODIESTERASE PA4108"/>
    <property type="match status" value="1"/>
</dbReference>
<dbReference type="InterPro" id="IPR037522">
    <property type="entry name" value="HD_GYP_dom"/>
</dbReference>
<dbReference type="CDD" id="cd00077">
    <property type="entry name" value="HDc"/>
    <property type="match status" value="1"/>
</dbReference>
<dbReference type="Pfam" id="PF13487">
    <property type="entry name" value="HD_5"/>
    <property type="match status" value="1"/>
</dbReference>
<dbReference type="InterPro" id="IPR006675">
    <property type="entry name" value="HDIG_dom"/>
</dbReference>
<accession>A0A1H9G0C9</accession>
<feature type="domain" description="HD-GYP" evidence="2">
    <location>
        <begin position="217"/>
        <end position="412"/>
    </location>
</feature>
<evidence type="ECO:0000259" key="2">
    <source>
        <dbReference type="PROSITE" id="PS51832"/>
    </source>
</evidence>
<evidence type="ECO:0000313" key="4">
    <source>
        <dbReference type="Proteomes" id="UP000182360"/>
    </source>
</evidence>